<dbReference type="AlphaFoldDB" id="A0A1M6N3G8"/>
<dbReference type="InterPro" id="IPR024618">
    <property type="entry name" value="DUF3857"/>
</dbReference>
<dbReference type="InterPro" id="IPR002931">
    <property type="entry name" value="Transglutaminase-like"/>
</dbReference>
<evidence type="ECO:0000259" key="2">
    <source>
        <dbReference type="Pfam" id="PF12969"/>
    </source>
</evidence>
<evidence type="ECO:0000313" key="3">
    <source>
        <dbReference type="EMBL" id="SHJ90188.1"/>
    </source>
</evidence>
<protein>
    <submittedName>
        <fullName evidence="3">Uncharacterized protein</fullName>
    </submittedName>
</protein>
<dbReference type="Pfam" id="PF12969">
    <property type="entry name" value="DUF3857"/>
    <property type="match status" value="1"/>
</dbReference>
<feature type="domain" description="DUF3857" evidence="2">
    <location>
        <begin position="71"/>
        <end position="192"/>
    </location>
</feature>
<name>A0A1M6N3G8_REIAG</name>
<feature type="domain" description="Transglutaminase-like" evidence="1">
    <location>
        <begin position="315"/>
        <end position="410"/>
    </location>
</feature>
<sequence length="655" mass="76111">MIRFSLLLFLLILLQSALFGQTPERRYGKLSQAEFDLEYYEQDSTAAAVILFDLGESCFKISSDGGLDLYFTRTTRIKILDESAIDDWSNVSIPYYVDGYNKTEKVSEIKAVSYNYENAQLTTSELEKEEIFDEQLSERWHQKKFAIPGVKKGSIIEYTYQINSPFKWNLKSWEFQSTIPALYSEYTVKMTPFYEYIMLFQGQNEGLKKESYVEKGLENSFGGVKYRDMVYTYSSSDVAAFSDDDFITSREDYIQKIEFQLAKVTQLTGASTEYVTTWQDMVDDFNKEDTFGKYINSAERYAAKNILPELNLNGLARTKKIEIITKYIKDQFRWNHYYGKYTTQRPRELISSKTGNDSDLNLFLIGMLRAAGLESNPILISTRRHGKIYTQYPITQKFNYVIAEVAVDNGVLLLDATEPLLPYYLLPTRCFNDYGFIIKDDSHEWIGLSPLATSQKLEASTFKISGNETTMSVREQLTGYDAWRARQEYLDDPDAFNASLIFEHEELNGDISVNNDDVLEAPLLINYKKIRPIDSFEGDRYLVPFNKIEYAQNPLVKLKRKYPVDLVYTKKRVYTSTIGCDENSKFKHLPESTSFDDELMTFSYNVQAFDTFVKIDATFEFKKNVYQPEEYDQLKKDFDILYKKLNEQIVVTTKK</sequence>
<dbReference type="Gene3D" id="2.60.40.3140">
    <property type="match status" value="1"/>
</dbReference>
<organism evidence="3 4">
    <name type="scientific">Reichenbachiella agariperforans</name>
    <dbReference type="NCBI Taxonomy" id="156994"/>
    <lineage>
        <taxon>Bacteria</taxon>
        <taxon>Pseudomonadati</taxon>
        <taxon>Bacteroidota</taxon>
        <taxon>Cytophagia</taxon>
        <taxon>Cytophagales</taxon>
        <taxon>Reichenbachiellaceae</taxon>
        <taxon>Reichenbachiella</taxon>
    </lineage>
</organism>
<dbReference type="Gene3D" id="2.60.120.1130">
    <property type="match status" value="1"/>
</dbReference>
<reference evidence="4" key="1">
    <citation type="submission" date="2016-11" db="EMBL/GenBank/DDBJ databases">
        <authorList>
            <person name="Varghese N."/>
            <person name="Submissions S."/>
        </authorList>
    </citation>
    <scope>NUCLEOTIDE SEQUENCE [LARGE SCALE GENOMIC DNA]</scope>
    <source>
        <strain evidence="4">DSM 26134</strain>
    </source>
</reference>
<accession>A0A1M6N3G8</accession>
<dbReference type="Gene3D" id="3.10.620.30">
    <property type="match status" value="1"/>
</dbReference>
<keyword evidence="4" id="KW-1185">Reference proteome</keyword>
<evidence type="ECO:0000313" key="4">
    <source>
        <dbReference type="Proteomes" id="UP000184474"/>
    </source>
</evidence>
<proteinExistence type="predicted"/>
<dbReference type="STRING" id="156994.SAMN04488028_10280"/>
<dbReference type="Proteomes" id="UP000184474">
    <property type="component" value="Unassembled WGS sequence"/>
</dbReference>
<dbReference type="EMBL" id="FRAA01000002">
    <property type="protein sequence ID" value="SHJ90188.1"/>
    <property type="molecule type" value="Genomic_DNA"/>
</dbReference>
<dbReference type="RefSeq" id="WP_073120794.1">
    <property type="nucleotide sequence ID" value="NZ_FRAA01000002.1"/>
</dbReference>
<dbReference type="Pfam" id="PF01841">
    <property type="entry name" value="Transglut_core"/>
    <property type="match status" value="1"/>
</dbReference>
<evidence type="ECO:0000259" key="1">
    <source>
        <dbReference type="Pfam" id="PF01841"/>
    </source>
</evidence>
<gene>
    <name evidence="3" type="ORF">SAMN04488028_10280</name>
</gene>